<dbReference type="RefSeq" id="WP_119516908.1">
    <property type="nucleotide sequence ID" value="NZ_NQYH01000016.1"/>
</dbReference>
<evidence type="ECO:0000259" key="4">
    <source>
        <dbReference type="PROSITE" id="PS01124"/>
    </source>
</evidence>
<dbReference type="OrthoDB" id="9178898at2"/>
<dbReference type="AlphaFoldDB" id="A0A3A1YR63"/>
<name>A0A3A1YR63_9BURK</name>
<evidence type="ECO:0000313" key="6">
    <source>
        <dbReference type="Proteomes" id="UP000266206"/>
    </source>
</evidence>
<dbReference type="Proteomes" id="UP000266206">
    <property type="component" value="Unassembled WGS sequence"/>
</dbReference>
<evidence type="ECO:0000256" key="1">
    <source>
        <dbReference type="ARBA" id="ARBA00023015"/>
    </source>
</evidence>
<dbReference type="SUPFAM" id="SSF46689">
    <property type="entry name" value="Homeodomain-like"/>
    <property type="match status" value="1"/>
</dbReference>
<gene>
    <name evidence="5" type="ORF">CJP73_14400</name>
</gene>
<dbReference type="PANTHER" id="PTHR46796">
    <property type="entry name" value="HTH-TYPE TRANSCRIPTIONAL ACTIVATOR RHAS-RELATED"/>
    <property type="match status" value="1"/>
</dbReference>
<dbReference type="EMBL" id="NQYH01000016">
    <property type="protein sequence ID" value="RIY39430.1"/>
    <property type="molecule type" value="Genomic_DNA"/>
</dbReference>
<keyword evidence="2" id="KW-0238">DNA-binding</keyword>
<sequence>MQLKHKLVDQVSGQYVPITEASTDQVDPEHRIAYWEEHNAVELIGLTCRELNGVALQAYERNYDLGRVRLSDIRGSSHEIERGPSMVRRLPKDALFASVLVDGRGYFLQNGQKVWLEPGDAVLYATDQPYLFGFSKPMRQILVDLDLQMAQCKGWPRLHGPVLVGQNHRLDRYDMISFVSILTKFVQLPVQSQANCVAASVQSLIGRAVGTTVSRGRDSTAQLRYARARAFISERAANSGFDREQLAAFMGMSLRTLERLFVQFGSTLTEAVWQQRLEKARDLLTMPSTQTLPIAEIAGRSGFVSQAHFSTAFRRFYGVSPRQFREQCLAVK</sequence>
<comment type="caution">
    <text evidence="5">The sequence shown here is derived from an EMBL/GenBank/DDBJ whole genome shotgun (WGS) entry which is preliminary data.</text>
</comment>
<dbReference type="Pfam" id="PF12833">
    <property type="entry name" value="HTH_18"/>
    <property type="match status" value="1"/>
</dbReference>
<reference evidence="5 6" key="1">
    <citation type="submission" date="2017-08" db="EMBL/GenBank/DDBJ databases">
        <title>Pusillimonas indicus sp. nov., a member of the family Alcaligenaceae isolated from surface seawater.</title>
        <authorList>
            <person name="Li J."/>
        </authorList>
    </citation>
    <scope>NUCLEOTIDE SEQUENCE [LARGE SCALE GENOMIC DNA]</scope>
    <source>
        <strain evidence="5 6">L52-1-41</strain>
    </source>
</reference>
<dbReference type="InterPro" id="IPR050204">
    <property type="entry name" value="AraC_XylS_family_regulators"/>
</dbReference>
<evidence type="ECO:0000313" key="5">
    <source>
        <dbReference type="EMBL" id="RIY39430.1"/>
    </source>
</evidence>
<dbReference type="PANTHER" id="PTHR46796:SF6">
    <property type="entry name" value="ARAC SUBFAMILY"/>
    <property type="match status" value="1"/>
</dbReference>
<dbReference type="InterPro" id="IPR035418">
    <property type="entry name" value="AraC-bd_2"/>
</dbReference>
<evidence type="ECO:0000256" key="3">
    <source>
        <dbReference type="ARBA" id="ARBA00023163"/>
    </source>
</evidence>
<dbReference type="GO" id="GO:0043565">
    <property type="term" value="F:sequence-specific DNA binding"/>
    <property type="evidence" value="ECO:0007669"/>
    <property type="project" value="InterPro"/>
</dbReference>
<dbReference type="PRINTS" id="PR00032">
    <property type="entry name" value="HTHARAC"/>
</dbReference>
<keyword evidence="3" id="KW-0804">Transcription</keyword>
<evidence type="ECO:0000256" key="2">
    <source>
        <dbReference type="ARBA" id="ARBA00023125"/>
    </source>
</evidence>
<dbReference type="InterPro" id="IPR020449">
    <property type="entry name" value="Tscrpt_reg_AraC-type_HTH"/>
</dbReference>
<dbReference type="GO" id="GO:0003700">
    <property type="term" value="F:DNA-binding transcription factor activity"/>
    <property type="evidence" value="ECO:0007669"/>
    <property type="project" value="InterPro"/>
</dbReference>
<feature type="domain" description="HTH araC/xylS-type" evidence="4">
    <location>
        <begin position="226"/>
        <end position="327"/>
    </location>
</feature>
<dbReference type="SMART" id="SM00342">
    <property type="entry name" value="HTH_ARAC"/>
    <property type="match status" value="1"/>
</dbReference>
<dbReference type="Pfam" id="PF14525">
    <property type="entry name" value="AraC_binding_2"/>
    <property type="match status" value="1"/>
</dbReference>
<dbReference type="PROSITE" id="PS01124">
    <property type="entry name" value="HTH_ARAC_FAMILY_2"/>
    <property type="match status" value="1"/>
</dbReference>
<organism evidence="5 6">
    <name type="scientific">Neopusillimonas maritima</name>
    <dbReference type="NCBI Taxonomy" id="2026239"/>
    <lineage>
        <taxon>Bacteria</taxon>
        <taxon>Pseudomonadati</taxon>
        <taxon>Pseudomonadota</taxon>
        <taxon>Betaproteobacteria</taxon>
        <taxon>Burkholderiales</taxon>
        <taxon>Alcaligenaceae</taxon>
        <taxon>Neopusillimonas</taxon>
    </lineage>
</organism>
<proteinExistence type="predicted"/>
<keyword evidence="1" id="KW-0805">Transcription regulation</keyword>
<dbReference type="Gene3D" id="1.10.10.60">
    <property type="entry name" value="Homeodomain-like"/>
    <property type="match status" value="1"/>
</dbReference>
<dbReference type="InterPro" id="IPR018060">
    <property type="entry name" value="HTH_AraC"/>
</dbReference>
<protein>
    <recommendedName>
        <fullName evidence="4">HTH araC/xylS-type domain-containing protein</fullName>
    </recommendedName>
</protein>
<accession>A0A3A1YR63</accession>
<dbReference type="InterPro" id="IPR009057">
    <property type="entry name" value="Homeodomain-like_sf"/>
</dbReference>